<name>A0A9P5AAJ5_9HYPO</name>
<evidence type="ECO:0000313" key="2">
    <source>
        <dbReference type="Proteomes" id="UP000730481"/>
    </source>
</evidence>
<reference evidence="1" key="2">
    <citation type="submission" date="2020-02" db="EMBL/GenBank/DDBJ databases">
        <title>Identification and distribution of gene clusters putatively required for synthesis of sphingolipid metabolism inhibitors in phylogenetically diverse species of the filamentous fungus Fusarium.</title>
        <authorList>
            <person name="Kim H.-S."/>
            <person name="Busman M."/>
            <person name="Brown D.W."/>
            <person name="Divon H."/>
            <person name="Uhlig S."/>
            <person name="Proctor R.H."/>
        </authorList>
    </citation>
    <scope>NUCLEOTIDE SEQUENCE</scope>
    <source>
        <strain evidence="1">NRRL 25174</strain>
    </source>
</reference>
<dbReference type="SUPFAM" id="SSF48371">
    <property type="entry name" value="ARM repeat"/>
    <property type="match status" value="1"/>
</dbReference>
<dbReference type="InterPro" id="IPR016024">
    <property type="entry name" value="ARM-type_fold"/>
</dbReference>
<organism evidence="1 2">
    <name type="scientific">Fusarium beomiforme</name>
    <dbReference type="NCBI Taxonomy" id="44412"/>
    <lineage>
        <taxon>Eukaryota</taxon>
        <taxon>Fungi</taxon>
        <taxon>Dikarya</taxon>
        <taxon>Ascomycota</taxon>
        <taxon>Pezizomycotina</taxon>
        <taxon>Sordariomycetes</taxon>
        <taxon>Hypocreomycetidae</taxon>
        <taxon>Hypocreales</taxon>
        <taxon>Nectriaceae</taxon>
        <taxon>Fusarium</taxon>
        <taxon>Fusarium burgessii species complex</taxon>
    </lineage>
</organism>
<dbReference type="AlphaFoldDB" id="A0A9P5AAJ5"/>
<protein>
    <submittedName>
        <fullName evidence="1">Rap1 GTPase-GDP dissociation stimulator 1</fullName>
    </submittedName>
</protein>
<dbReference type="OrthoDB" id="26149at2759"/>
<dbReference type="GO" id="GO:0005085">
    <property type="term" value="F:guanyl-nucleotide exchange factor activity"/>
    <property type="evidence" value="ECO:0007669"/>
    <property type="project" value="InterPro"/>
</dbReference>
<dbReference type="Proteomes" id="UP000730481">
    <property type="component" value="Unassembled WGS sequence"/>
</dbReference>
<reference evidence="1" key="1">
    <citation type="journal article" date="2017" name="Mycologia">
        <title>Fusarium algeriense, sp. nov., a novel toxigenic crown rot pathogen of durum wheat from Algeria is nested in the Fusarium burgessii species complex.</title>
        <authorList>
            <person name="Laraba I."/>
            <person name="Keddad A."/>
            <person name="Boureghda H."/>
            <person name="Abdallah N."/>
            <person name="Vaughan M.M."/>
            <person name="Proctor R.H."/>
            <person name="Busman M."/>
            <person name="O'Donnell K."/>
        </authorList>
    </citation>
    <scope>NUCLEOTIDE SEQUENCE</scope>
    <source>
        <strain evidence="1">NRRL 25174</strain>
    </source>
</reference>
<keyword evidence="2" id="KW-1185">Reference proteome</keyword>
<accession>A0A9P5AAJ5</accession>
<proteinExistence type="predicted"/>
<dbReference type="Gene3D" id="1.25.10.10">
    <property type="entry name" value="Leucine-rich Repeat Variant"/>
    <property type="match status" value="2"/>
</dbReference>
<dbReference type="InterPro" id="IPR040144">
    <property type="entry name" value="RAP1GDS1"/>
</dbReference>
<dbReference type="InterPro" id="IPR011989">
    <property type="entry name" value="ARM-like"/>
</dbReference>
<evidence type="ECO:0000313" key="1">
    <source>
        <dbReference type="EMBL" id="KAF4335058.1"/>
    </source>
</evidence>
<dbReference type="PANTHER" id="PTHR10957">
    <property type="entry name" value="RAP1 GTPASE-GDP DISSOCIATION STIMULATOR 1"/>
    <property type="match status" value="1"/>
</dbReference>
<comment type="caution">
    <text evidence="1">The sequence shown here is derived from an EMBL/GenBank/DDBJ whole genome shotgun (WGS) entry which is preliminary data.</text>
</comment>
<dbReference type="EMBL" id="PVQB02000602">
    <property type="protein sequence ID" value="KAF4335058.1"/>
    <property type="molecule type" value="Genomic_DNA"/>
</dbReference>
<sequence length="659" mass="71709">MTVTPQDVAVLIQRKGSGASPDTYDAANESQDAVSKRTQLLSPVLEALKQQDPASLEATAKTLGDGSRDVAWRLPYGDSGILEFFLDILASDEQQPHGVKVQALRVTGNSCADTDQNRARVVEGKYILPFIKHLQDTSLVPYLIPVLYNVLVDYEPAQRLATESRLSSHLIALLQSPNRSAFSPLVTYFCKILALLITQDGEVAVADPETVSTLLKLAVSPDHNSDIEDFLALVSTAASYLANESFQEQLLNANQADVFVKAFYIAHTQFDAELDDEDTAKELGQLCTSLLTTLADLTGNDAFPARYPLESSVPQSLMKWLKEPHVILQSAACLALGNLSRSDQASTAFVQKYQAHLPLIEILSDPEVKDAQLLHSALSFLKNLAIPAPNKPLLGDLLEPVSVPRILTIDTLPQVQFSAVSLLRLLLVNCPDNVRRVVTPRTSEAEASSSKHTTVHDVISLFDRSDTEPTRLEAARSVATVCRVLHTAATEDVLSGWKSENEQTSLRALFYDEHDLSQVLSFLITQEKWPILKSEAWFVFALMSRSKDGAQVVAKALDASGAMDALSYAVTGNATNDEAPQIVGGVAEVPPGIPEELALEPQQVDPKQKANMAKVDRENCLVLCTEVVKNGETLESGQVSRLQGLIRQGTELLGKKAAE</sequence>
<gene>
    <name evidence="1" type="ORF">FBEOM_11102</name>
</gene>